<dbReference type="Gene3D" id="1.25.40.420">
    <property type="match status" value="1"/>
</dbReference>
<dbReference type="SMART" id="SM00875">
    <property type="entry name" value="BACK"/>
    <property type="match status" value="1"/>
</dbReference>
<evidence type="ECO:0000313" key="4">
    <source>
        <dbReference type="EMBL" id="CAK8689054.1"/>
    </source>
</evidence>
<organism evidence="4 5">
    <name type="scientific">Clavelina lepadiformis</name>
    <name type="common">Light-bulb sea squirt</name>
    <name type="synonym">Ascidia lepadiformis</name>
    <dbReference type="NCBI Taxonomy" id="159417"/>
    <lineage>
        <taxon>Eukaryota</taxon>
        <taxon>Metazoa</taxon>
        <taxon>Chordata</taxon>
        <taxon>Tunicata</taxon>
        <taxon>Ascidiacea</taxon>
        <taxon>Aplousobranchia</taxon>
        <taxon>Clavelinidae</taxon>
        <taxon>Clavelina</taxon>
    </lineage>
</organism>
<feature type="chain" id="PRO_5046260753" description="BACK domain-containing protein" evidence="2">
    <location>
        <begin position="27"/>
        <end position="455"/>
    </location>
</feature>
<comment type="caution">
    <text evidence="4">The sequence shown here is derived from an EMBL/GenBank/DDBJ whole genome shotgun (WGS) entry which is preliminary data.</text>
</comment>
<name>A0ABP0GEI5_CLALP</name>
<evidence type="ECO:0000256" key="2">
    <source>
        <dbReference type="SAM" id="SignalP"/>
    </source>
</evidence>
<dbReference type="Proteomes" id="UP001642483">
    <property type="component" value="Unassembled WGS sequence"/>
</dbReference>
<keyword evidence="2" id="KW-0732">Signal</keyword>
<gene>
    <name evidence="4" type="ORF">CVLEPA_LOCUS21039</name>
</gene>
<dbReference type="SUPFAM" id="SSF117281">
    <property type="entry name" value="Kelch motif"/>
    <property type="match status" value="1"/>
</dbReference>
<dbReference type="SMART" id="SM00612">
    <property type="entry name" value="Kelch"/>
    <property type="match status" value="3"/>
</dbReference>
<dbReference type="Gene3D" id="2.120.10.80">
    <property type="entry name" value="Kelch-type beta propeller"/>
    <property type="match status" value="2"/>
</dbReference>
<feature type="signal peptide" evidence="2">
    <location>
        <begin position="1"/>
        <end position="26"/>
    </location>
</feature>
<reference evidence="4 5" key="1">
    <citation type="submission" date="2024-02" db="EMBL/GenBank/DDBJ databases">
        <authorList>
            <person name="Daric V."/>
            <person name="Darras S."/>
        </authorList>
    </citation>
    <scope>NUCLEOTIDE SEQUENCE [LARGE SCALE GENOMIC DNA]</scope>
</reference>
<accession>A0ABP0GEI5</accession>
<dbReference type="InterPro" id="IPR011705">
    <property type="entry name" value="BACK"/>
</dbReference>
<proteinExistence type="predicted"/>
<dbReference type="Pfam" id="PF07707">
    <property type="entry name" value="BACK"/>
    <property type="match status" value="1"/>
</dbReference>
<dbReference type="EMBL" id="CAWYQH010000108">
    <property type="protein sequence ID" value="CAK8689054.1"/>
    <property type="molecule type" value="Genomic_DNA"/>
</dbReference>
<dbReference type="InterPro" id="IPR006652">
    <property type="entry name" value="Kelch_1"/>
</dbReference>
<dbReference type="PANTHER" id="PTHR45632:SF30">
    <property type="entry name" value="BTB DOMAIN-CONTAINING PROTEIN"/>
    <property type="match status" value="1"/>
</dbReference>
<keyword evidence="1" id="KW-0880">Kelch repeat</keyword>
<evidence type="ECO:0000259" key="3">
    <source>
        <dbReference type="SMART" id="SM00875"/>
    </source>
</evidence>
<feature type="domain" description="BACK" evidence="3">
    <location>
        <begin position="9"/>
        <end position="109"/>
    </location>
</feature>
<dbReference type="PANTHER" id="PTHR45632">
    <property type="entry name" value="LD33804P"/>
    <property type="match status" value="1"/>
</dbReference>
<dbReference type="InterPro" id="IPR015915">
    <property type="entry name" value="Kelch-typ_b-propeller"/>
</dbReference>
<protein>
    <recommendedName>
        <fullName evidence="3">BACK domain-containing protein</fullName>
    </recommendedName>
</protein>
<evidence type="ECO:0000313" key="5">
    <source>
        <dbReference type="Proteomes" id="UP001642483"/>
    </source>
</evidence>
<dbReference type="Pfam" id="PF01344">
    <property type="entry name" value="Kelch_1"/>
    <property type="match status" value="2"/>
</dbReference>
<sequence>MLSNLQPACFFVILVLCTHLNVVIEAEKCLKEEFHEVSVQSDFCKLEIAELECLLSSDEITVAYESNVFEAVTTWVKYDAENRKKYFLQLFKHVRLQLVSLDYISDKVRTETLVRESPECRDLVEDAFHVYVNPQRFKLQTVRKGEMKSDAKVGFLLCFGGCYLCMYNISEQIWTTWTLPSNFNLTFTTAVSLGTCTYFCGGMDNNQPTNRVLISNGSIFKPIAPMKIARINASAASVCGNILVFGGELSTLHTFSTGHKDASFHKITDDFEIYEPDKKQWKVGGNLLSGPRTEAATVVVKERVYLLGGYNSIQEQVYPSIPRRIKRACKLVDVYEHSTNSWTSARQMNHMRASFGAAALDNRIYCVGGYQDSNTQVATSEFFEVTAGQWTNFTWETPWSGPSSACKCGGKVYALGSADQSLYSLNSDEEDWDIHSIEQNLPNCQKVIPISWRSI</sequence>
<keyword evidence="5" id="KW-1185">Reference proteome</keyword>
<evidence type="ECO:0000256" key="1">
    <source>
        <dbReference type="ARBA" id="ARBA00022441"/>
    </source>
</evidence>